<reference evidence="1 2" key="1">
    <citation type="journal article" date="2012" name="BMC Genomics">
        <title>Genomic sequence analysis and characterization of Sneathia amnii sp. nov.</title>
        <authorList>
            <consortium name="Vaginal Microbiome Consortium (additional members)"/>
            <person name="Harwich M.D.Jr."/>
            <person name="Serrano M.G."/>
            <person name="Fettweis J.M."/>
            <person name="Alves J.M."/>
            <person name="Reimers M.A."/>
            <person name="Buck G.A."/>
            <person name="Jefferson K.K."/>
        </authorList>
    </citation>
    <scope>NUCLEOTIDE SEQUENCE [LARGE SCALE GENOMIC DNA]</scope>
    <source>
        <strain evidence="1 2">SN35</strain>
    </source>
</reference>
<dbReference type="Pfam" id="PF13730">
    <property type="entry name" value="HTH_36"/>
    <property type="match status" value="1"/>
</dbReference>
<dbReference type="HOGENOM" id="CLU_2275587_0_0_0"/>
<evidence type="ECO:0000313" key="1">
    <source>
        <dbReference type="EMBL" id="AKC95462.1"/>
    </source>
</evidence>
<dbReference type="PATRIC" id="fig|1069640.6.peg.538"/>
<dbReference type="EMBL" id="CP011280">
    <property type="protein sequence ID" value="AKC95462.1"/>
    <property type="molecule type" value="Genomic_DNA"/>
</dbReference>
<gene>
    <name evidence="1" type="ORF">VC03_02775</name>
</gene>
<protein>
    <submittedName>
        <fullName evidence="1">Uncharacterized protein</fullName>
    </submittedName>
</protein>
<dbReference type="KEGG" id="sns:VC03_02775"/>
<name>A0A0E3ZC74_9FUSO</name>
<evidence type="ECO:0000313" key="2">
    <source>
        <dbReference type="Proteomes" id="UP000033103"/>
    </source>
</evidence>
<dbReference type="SUPFAM" id="SSF46785">
    <property type="entry name" value="Winged helix' DNA-binding domain"/>
    <property type="match status" value="1"/>
</dbReference>
<dbReference type="AlphaFoldDB" id="A0A0E3ZC74"/>
<keyword evidence="2" id="KW-1185">Reference proteome</keyword>
<dbReference type="Proteomes" id="UP000033103">
    <property type="component" value="Chromosome"/>
</dbReference>
<dbReference type="InterPro" id="IPR036390">
    <property type="entry name" value="WH_DNA-bd_sf"/>
</dbReference>
<accession>A0A0E3ZC74</accession>
<dbReference type="RefSeq" id="WP_046328568.1">
    <property type="nucleotide sequence ID" value="NZ_CP011280.1"/>
</dbReference>
<dbReference type="STRING" id="187101.VC03_02775"/>
<organism evidence="1 2">
    <name type="scientific">Sneathia vaginalis</name>
    <dbReference type="NCBI Taxonomy" id="187101"/>
    <lineage>
        <taxon>Bacteria</taxon>
        <taxon>Fusobacteriati</taxon>
        <taxon>Fusobacteriota</taxon>
        <taxon>Fusobacteriia</taxon>
        <taxon>Fusobacteriales</taxon>
        <taxon>Leptotrichiaceae</taxon>
        <taxon>Sneathia</taxon>
    </lineage>
</organism>
<sequence>MLDNNKQEPFYQVPKAFGNLLEEGKMSLIDIWIYTIMYDTYKITTLRDKQGNKYIKISYETLMKKLNINSKKTISRSIKNLVNLGFIKVEINKGKSTKYFIK</sequence>
<proteinExistence type="predicted"/>